<feature type="signal peptide" evidence="2">
    <location>
        <begin position="1"/>
        <end position="19"/>
    </location>
</feature>
<evidence type="ECO:0000256" key="2">
    <source>
        <dbReference type="SAM" id="SignalP"/>
    </source>
</evidence>
<evidence type="ECO:0000313" key="4">
    <source>
        <dbReference type="EMBL" id="MBK6264558.1"/>
    </source>
</evidence>
<dbReference type="Proteomes" id="UP000611723">
    <property type="component" value="Unassembled WGS sequence"/>
</dbReference>
<gene>
    <name evidence="4" type="ORF">JKA74_05865</name>
</gene>
<name>A0A934WWU0_9BACT</name>
<protein>
    <submittedName>
        <fullName evidence="4">Outer membrane beta-barrel protein</fullName>
    </submittedName>
</protein>
<reference evidence="4" key="1">
    <citation type="submission" date="2021-01" db="EMBL/GenBank/DDBJ databases">
        <title>Marivirga aurantiaca sp. nov., isolated from intertidal surface sediments.</title>
        <authorList>
            <person name="Zhang M."/>
        </authorList>
    </citation>
    <scope>NUCLEOTIDE SEQUENCE</scope>
    <source>
        <strain evidence="4">S37H4</strain>
    </source>
</reference>
<feature type="chain" id="PRO_5037159673" evidence="2">
    <location>
        <begin position="20"/>
        <end position="197"/>
    </location>
</feature>
<keyword evidence="1 2" id="KW-0732">Signal</keyword>
<dbReference type="InterPro" id="IPR011250">
    <property type="entry name" value="OMP/PagP_B-barrel"/>
</dbReference>
<sequence length="197" mass="21505">MKIKLTILVALFTVQATYAQIGAGNLFAGGTMEIVNNTNTNSFTFSPTAYYFISDQLAIGGSVGFQTWRNNPGEDDYTRTNFLHITPAVRYFWTLTDQAYIYGQGSLGLSFGGAKNYVGNTSTDAYDDTNLRLGVGTGVMYLLSPSIGVDLGLNLFSFNRNSRTTPQIGGGEQTTTDNSFRLGINTLSPSFGLYYFF</sequence>
<accession>A0A934WWU0</accession>
<evidence type="ECO:0000256" key="1">
    <source>
        <dbReference type="ARBA" id="ARBA00022729"/>
    </source>
</evidence>
<dbReference type="Pfam" id="PF13505">
    <property type="entry name" value="OMP_b-brl"/>
    <property type="match status" value="1"/>
</dbReference>
<comment type="caution">
    <text evidence="4">The sequence shown here is derived from an EMBL/GenBank/DDBJ whole genome shotgun (WGS) entry which is preliminary data.</text>
</comment>
<dbReference type="InterPro" id="IPR027385">
    <property type="entry name" value="Beta-barrel_OMP"/>
</dbReference>
<dbReference type="EMBL" id="JAEQBW010000002">
    <property type="protein sequence ID" value="MBK6264558.1"/>
    <property type="molecule type" value="Genomic_DNA"/>
</dbReference>
<dbReference type="SUPFAM" id="SSF56925">
    <property type="entry name" value="OMPA-like"/>
    <property type="match status" value="1"/>
</dbReference>
<evidence type="ECO:0000259" key="3">
    <source>
        <dbReference type="Pfam" id="PF13505"/>
    </source>
</evidence>
<dbReference type="RefSeq" id="WP_201430249.1">
    <property type="nucleotide sequence ID" value="NZ_JAEQBW010000002.1"/>
</dbReference>
<organism evidence="4 5">
    <name type="scientific">Marivirga aurantiaca</name>
    <dbReference type="NCBI Taxonomy" id="2802615"/>
    <lineage>
        <taxon>Bacteria</taxon>
        <taxon>Pseudomonadati</taxon>
        <taxon>Bacteroidota</taxon>
        <taxon>Cytophagia</taxon>
        <taxon>Cytophagales</taxon>
        <taxon>Marivirgaceae</taxon>
        <taxon>Marivirga</taxon>
    </lineage>
</organism>
<evidence type="ECO:0000313" key="5">
    <source>
        <dbReference type="Proteomes" id="UP000611723"/>
    </source>
</evidence>
<dbReference type="Gene3D" id="2.40.160.20">
    <property type="match status" value="1"/>
</dbReference>
<proteinExistence type="predicted"/>
<keyword evidence="5" id="KW-1185">Reference proteome</keyword>
<dbReference type="AlphaFoldDB" id="A0A934WWU0"/>
<feature type="domain" description="Outer membrane protein beta-barrel" evidence="3">
    <location>
        <begin position="8"/>
        <end position="183"/>
    </location>
</feature>